<dbReference type="Proteomes" id="UP001591681">
    <property type="component" value="Unassembled WGS sequence"/>
</dbReference>
<dbReference type="FunFam" id="3.10.100.10:FF:000006">
    <property type="entry name" value="Layilin b"/>
    <property type="match status" value="1"/>
</dbReference>
<proteinExistence type="predicted"/>
<dbReference type="GO" id="GO:0030246">
    <property type="term" value="F:carbohydrate binding"/>
    <property type="evidence" value="ECO:0007669"/>
    <property type="project" value="UniProtKB-KW"/>
</dbReference>
<dbReference type="Pfam" id="PF00059">
    <property type="entry name" value="Lectin_C"/>
    <property type="match status" value="1"/>
</dbReference>
<evidence type="ECO:0000256" key="6">
    <source>
        <dbReference type="ARBA" id="ARBA00023136"/>
    </source>
</evidence>
<dbReference type="Gene3D" id="3.10.100.10">
    <property type="entry name" value="Mannose-Binding Protein A, subunit A"/>
    <property type="match status" value="1"/>
</dbReference>
<accession>A0ABD1K7H9</accession>
<keyword evidence="6 8" id="KW-0472">Membrane</keyword>
<evidence type="ECO:0000256" key="7">
    <source>
        <dbReference type="SAM" id="MobiDB-lite"/>
    </source>
</evidence>
<dbReference type="EMBL" id="JBHFQA010000008">
    <property type="protein sequence ID" value="KAL2095100.1"/>
    <property type="molecule type" value="Genomic_DNA"/>
</dbReference>
<dbReference type="InterPro" id="IPR016187">
    <property type="entry name" value="CTDL_fold"/>
</dbReference>
<feature type="signal peptide" evidence="9">
    <location>
        <begin position="1"/>
        <end position="19"/>
    </location>
</feature>
<keyword evidence="2 8" id="KW-0812">Transmembrane</keyword>
<evidence type="ECO:0000259" key="10">
    <source>
        <dbReference type="PROSITE" id="PS50041"/>
    </source>
</evidence>
<comment type="caution">
    <text evidence="11">The sequence shown here is derived from an EMBL/GenBank/DDBJ whole genome shotgun (WGS) entry which is preliminary data.</text>
</comment>
<evidence type="ECO:0000313" key="12">
    <source>
        <dbReference type="Proteomes" id="UP001591681"/>
    </source>
</evidence>
<dbReference type="SMART" id="SM00034">
    <property type="entry name" value="CLECT"/>
    <property type="match status" value="1"/>
</dbReference>
<dbReference type="GO" id="GO:0016020">
    <property type="term" value="C:membrane"/>
    <property type="evidence" value="ECO:0007669"/>
    <property type="project" value="UniProtKB-SubCell"/>
</dbReference>
<feature type="transmembrane region" description="Helical" evidence="8">
    <location>
        <begin position="232"/>
        <end position="255"/>
    </location>
</feature>
<evidence type="ECO:0000256" key="4">
    <source>
        <dbReference type="ARBA" id="ARBA00022734"/>
    </source>
</evidence>
<keyword evidence="4" id="KW-0430">Lectin</keyword>
<dbReference type="PANTHER" id="PTHR14789">
    <property type="entry name" value="CHONDROLECTIN VARIANT CHODLFDELTAE"/>
    <property type="match status" value="1"/>
</dbReference>
<dbReference type="SUPFAM" id="SSF56436">
    <property type="entry name" value="C-type lectin-like"/>
    <property type="match status" value="1"/>
</dbReference>
<dbReference type="InterPro" id="IPR001304">
    <property type="entry name" value="C-type_lectin-like"/>
</dbReference>
<evidence type="ECO:0000256" key="5">
    <source>
        <dbReference type="ARBA" id="ARBA00022989"/>
    </source>
</evidence>
<evidence type="ECO:0000313" key="11">
    <source>
        <dbReference type="EMBL" id="KAL2095100.1"/>
    </source>
</evidence>
<evidence type="ECO:0000256" key="9">
    <source>
        <dbReference type="SAM" id="SignalP"/>
    </source>
</evidence>
<reference evidence="11 12" key="1">
    <citation type="submission" date="2024-09" db="EMBL/GenBank/DDBJ databases">
        <title>A chromosome-level genome assembly of Gray's grenadier anchovy, Coilia grayii.</title>
        <authorList>
            <person name="Fu Z."/>
        </authorList>
    </citation>
    <scope>NUCLEOTIDE SEQUENCE [LARGE SCALE GENOMIC DNA]</scope>
    <source>
        <strain evidence="11">G4</strain>
        <tissue evidence="11">Muscle</tissue>
    </source>
</reference>
<comment type="subcellular location">
    <subcellularLocation>
        <location evidence="1">Membrane</location>
        <topology evidence="1">Single-pass type I membrane protein</topology>
    </subcellularLocation>
</comment>
<dbReference type="InterPro" id="IPR016186">
    <property type="entry name" value="C-type_lectin-like/link_sf"/>
</dbReference>
<organism evidence="11 12">
    <name type="scientific">Coilia grayii</name>
    <name type="common">Gray's grenadier anchovy</name>
    <dbReference type="NCBI Taxonomy" id="363190"/>
    <lineage>
        <taxon>Eukaryota</taxon>
        <taxon>Metazoa</taxon>
        <taxon>Chordata</taxon>
        <taxon>Craniata</taxon>
        <taxon>Vertebrata</taxon>
        <taxon>Euteleostomi</taxon>
        <taxon>Actinopterygii</taxon>
        <taxon>Neopterygii</taxon>
        <taxon>Teleostei</taxon>
        <taxon>Clupei</taxon>
        <taxon>Clupeiformes</taxon>
        <taxon>Clupeoidei</taxon>
        <taxon>Engraulidae</taxon>
        <taxon>Coilinae</taxon>
        <taxon>Coilia</taxon>
    </lineage>
</organism>
<keyword evidence="3 9" id="KW-0732">Signal</keyword>
<dbReference type="PROSITE" id="PS50041">
    <property type="entry name" value="C_TYPE_LECTIN_2"/>
    <property type="match status" value="1"/>
</dbReference>
<evidence type="ECO:0000256" key="1">
    <source>
        <dbReference type="ARBA" id="ARBA00004479"/>
    </source>
</evidence>
<dbReference type="AlphaFoldDB" id="A0ABD1K7H9"/>
<feature type="domain" description="C-type lectin" evidence="10">
    <location>
        <begin position="39"/>
        <end position="179"/>
    </location>
</feature>
<keyword evidence="12" id="KW-1185">Reference proteome</keyword>
<sequence length="379" mass="42616">MDFLIIFCSAFICSLPASASKLFSDFYEPRGQRICKRGTERPCYKIAYFHDSRRKVNFEEASRACRSDGGELLSIESEAEQELIKNFVQELRAADGDFWIGLRRNEGYEETSADCPSQYYWLDGSHSSFRNWHWDEPSCGYEVCVVMYHQPSAPPGLGGLYMFQWNDDNCETKNNFICKYTKDISPVPTPSGNGSAPGAPPPSLRPKYTPVTQNTEGMRVVVSPNPDNTVNIAYIILPTIPLLLLLIVASGVFCFKLLTKRSKDRTETCTKEPGFWVSADLCDSPNQDVYNVIRKQRDVDLTSGTRPDIKNTSFLGSSPDTPPGDYDNLAGRDTESGFVTLASTESGFVTNDIYDMCQLRSSGRYHRDTAWMDSDLYGY</sequence>
<dbReference type="PANTHER" id="PTHR14789:SF2">
    <property type="entry name" value="LAYILIN"/>
    <property type="match status" value="1"/>
</dbReference>
<dbReference type="CDD" id="cd03595">
    <property type="entry name" value="CLECT_chondrolectin_like"/>
    <property type="match status" value="1"/>
</dbReference>
<feature type="region of interest" description="Disordered" evidence="7">
    <location>
        <begin position="189"/>
        <end position="209"/>
    </location>
</feature>
<feature type="chain" id="PRO_5044871017" description="C-type lectin domain-containing protein" evidence="9">
    <location>
        <begin position="20"/>
        <end position="379"/>
    </location>
</feature>
<evidence type="ECO:0000256" key="2">
    <source>
        <dbReference type="ARBA" id="ARBA00022692"/>
    </source>
</evidence>
<evidence type="ECO:0000256" key="8">
    <source>
        <dbReference type="SAM" id="Phobius"/>
    </source>
</evidence>
<keyword evidence="5 8" id="KW-1133">Transmembrane helix</keyword>
<evidence type="ECO:0000256" key="3">
    <source>
        <dbReference type="ARBA" id="ARBA00022729"/>
    </source>
</evidence>
<gene>
    <name evidence="11" type="ORF">ACEWY4_009819</name>
</gene>
<dbReference type="InterPro" id="IPR051505">
    <property type="entry name" value="C-type_lectin_domain"/>
</dbReference>
<protein>
    <recommendedName>
        <fullName evidence="10">C-type lectin domain-containing protein</fullName>
    </recommendedName>
</protein>
<name>A0ABD1K7H9_9TELE</name>